<keyword evidence="4 6" id="KW-1133">Transmembrane helix</keyword>
<dbReference type="EMBL" id="JABEVX010000001">
    <property type="protein sequence ID" value="NNT70672.1"/>
    <property type="molecule type" value="Genomic_DNA"/>
</dbReference>
<dbReference type="Proteomes" id="UP000536509">
    <property type="component" value="Unassembled WGS sequence"/>
</dbReference>
<feature type="transmembrane region" description="Helical" evidence="6">
    <location>
        <begin position="186"/>
        <end position="219"/>
    </location>
</feature>
<keyword evidence="5 6" id="KW-0472">Membrane</keyword>
<accession>A0A7Y3R7F4</accession>
<feature type="transmembrane region" description="Helical" evidence="6">
    <location>
        <begin position="358"/>
        <end position="385"/>
    </location>
</feature>
<comment type="subcellular location">
    <subcellularLocation>
        <location evidence="1">Membrane</location>
        <topology evidence="1">Multi-pass membrane protein</topology>
    </subcellularLocation>
</comment>
<feature type="transmembrane region" description="Helical" evidence="6">
    <location>
        <begin position="78"/>
        <end position="96"/>
    </location>
</feature>
<feature type="transmembrane region" description="Helical" evidence="6">
    <location>
        <begin position="325"/>
        <end position="346"/>
    </location>
</feature>
<proteinExistence type="predicted"/>
<evidence type="ECO:0000256" key="3">
    <source>
        <dbReference type="ARBA" id="ARBA00022960"/>
    </source>
</evidence>
<reference evidence="7 8" key="1">
    <citation type="submission" date="2020-05" db="EMBL/GenBank/DDBJ databases">
        <title>Draft genome of Flavobacterium sp. IMCC34852.</title>
        <authorList>
            <person name="Song J."/>
            <person name="Cho J.-C."/>
        </authorList>
    </citation>
    <scope>NUCLEOTIDE SEQUENCE [LARGE SCALE GENOMIC DNA]</scope>
    <source>
        <strain evidence="7 8">IMCC34852</strain>
    </source>
</reference>
<name>A0A7Y3R7F4_9FLAO</name>
<dbReference type="GO" id="GO:0008360">
    <property type="term" value="P:regulation of cell shape"/>
    <property type="evidence" value="ECO:0007669"/>
    <property type="project" value="UniProtKB-KW"/>
</dbReference>
<dbReference type="InterPro" id="IPR001182">
    <property type="entry name" value="FtsW/RodA"/>
</dbReference>
<dbReference type="PANTHER" id="PTHR30474">
    <property type="entry name" value="CELL CYCLE PROTEIN"/>
    <property type="match status" value="1"/>
</dbReference>
<sequence>MKNQSVTNNLDWISVVIYIILVILGWLNIYSSSLSSIEEETSIFDFSQIYGKQFLFILFSIPIIFVVLSIDAKFYEKYSSIIFAIALVSLAGLFVFGKTIAGQRCWYGIGSFTLQPSEFAKAATSLALAKYLSDVQVNLKDFNRQVQAMIIIFLPVMLILPQPDPGSALIYSVFILVLYREGLPSWYVWTGFVAIVLFVLALIIKPLALIGIALAVILFIYYRSRIIDRNWILSSIILVLISGYVFSVDYVFENVFKQHHRDRFNILLGKEVDMKGVGYNTNQSEIAIGSGGWFGKGYLEGTQTKGGFVPEQHTDYIFTTVGEEWGFIGSLFVIALFVILIIRIIYLAERQKTKFSRVYGYCVAGILFIHFFVNIAMVVGVFPTIGVPLPFFSYGGSGLWGFTILLFIFLKMDANKVNEW</sequence>
<dbReference type="GO" id="GO:0015648">
    <property type="term" value="F:lipid-linked peptidoglycan transporter activity"/>
    <property type="evidence" value="ECO:0007669"/>
    <property type="project" value="TreeGrafter"/>
</dbReference>
<protein>
    <submittedName>
        <fullName evidence="7">Rod shape-determining protein RodA</fullName>
    </submittedName>
</protein>
<organism evidence="7 8">
    <name type="scientific">Flavobacterium rivulicola</name>
    <dbReference type="NCBI Taxonomy" id="2732161"/>
    <lineage>
        <taxon>Bacteria</taxon>
        <taxon>Pseudomonadati</taxon>
        <taxon>Bacteroidota</taxon>
        <taxon>Flavobacteriia</taxon>
        <taxon>Flavobacteriales</taxon>
        <taxon>Flavobacteriaceae</taxon>
        <taxon>Flavobacterium</taxon>
    </lineage>
</organism>
<dbReference type="GO" id="GO:0005886">
    <property type="term" value="C:plasma membrane"/>
    <property type="evidence" value="ECO:0007669"/>
    <property type="project" value="TreeGrafter"/>
</dbReference>
<comment type="caution">
    <text evidence="7">The sequence shown here is derived from an EMBL/GenBank/DDBJ whole genome shotgun (WGS) entry which is preliminary data.</text>
</comment>
<evidence type="ECO:0000256" key="6">
    <source>
        <dbReference type="SAM" id="Phobius"/>
    </source>
</evidence>
<evidence type="ECO:0000313" key="8">
    <source>
        <dbReference type="Proteomes" id="UP000536509"/>
    </source>
</evidence>
<dbReference type="GO" id="GO:0032153">
    <property type="term" value="C:cell division site"/>
    <property type="evidence" value="ECO:0007669"/>
    <property type="project" value="TreeGrafter"/>
</dbReference>
<dbReference type="RefSeq" id="WP_171220892.1">
    <property type="nucleotide sequence ID" value="NZ_CP121446.1"/>
</dbReference>
<feature type="transmembrane region" description="Helical" evidence="6">
    <location>
        <begin position="12"/>
        <end position="33"/>
    </location>
</feature>
<feature type="transmembrane region" description="Helical" evidence="6">
    <location>
        <begin position="391"/>
        <end position="410"/>
    </location>
</feature>
<dbReference type="AlphaFoldDB" id="A0A7Y3R7F4"/>
<evidence type="ECO:0000256" key="2">
    <source>
        <dbReference type="ARBA" id="ARBA00022692"/>
    </source>
</evidence>
<gene>
    <name evidence="7" type="ORF">HKT18_00440</name>
</gene>
<dbReference type="NCBIfam" id="NF037961">
    <property type="entry name" value="RodA_shape"/>
    <property type="match status" value="1"/>
</dbReference>
<feature type="transmembrane region" description="Helical" evidence="6">
    <location>
        <begin position="231"/>
        <end position="252"/>
    </location>
</feature>
<evidence type="ECO:0000256" key="1">
    <source>
        <dbReference type="ARBA" id="ARBA00004141"/>
    </source>
</evidence>
<evidence type="ECO:0000256" key="4">
    <source>
        <dbReference type="ARBA" id="ARBA00022989"/>
    </source>
</evidence>
<keyword evidence="8" id="KW-1185">Reference proteome</keyword>
<evidence type="ECO:0000256" key="5">
    <source>
        <dbReference type="ARBA" id="ARBA00023136"/>
    </source>
</evidence>
<keyword evidence="2 6" id="KW-0812">Transmembrane</keyword>
<dbReference type="Pfam" id="PF01098">
    <property type="entry name" value="FTSW_RODA_SPOVE"/>
    <property type="match status" value="1"/>
</dbReference>
<dbReference type="GO" id="GO:0051301">
    <property type="term" value="P:cell division"/>
    <property type="evidence" value="ECO:0007669"/>
    <property type="project" value="InterPro"/>
</dbReference>
<feature type="transmembrane region" description="Helical" evidence="6">
    <location>
        <begin position="148"/>
        <end position="174"/>
    </location>
</feature>
<dbReference type="PANTHER" id="PTHR30474:SF1">
    <property type="entry name" value="PEPTIDOGLYCAN GLYCOSYLTRANSFERASE MRDB"/>
    <property type="match status" value="1"/>
</dbReference>
<evidence type="ECO:0000313" key="7">
    <source>
        <dbReference type="EMBL" id="NNT70672.1"/>
    </source>
</evidence>
<keyword evidence="3" id="KW-0133">Cell shape</keyword>
<feature type="transmembrane region" description="Helical" evidence="6">
    <location>
        <begin position="54"/>
        <end position="72"/>
    </location>
</feature>